<dbReference type="InterPro" id="IPR012132">
    <property type="entry name" value="GMC_OxRdtase"/>
</dbReference>
<comment type="similarity">
    <text evidence="2">Belongs to the GMC oxidoreductase family.</text>
</comment>
<dbReference type="RefSeq" id="WP_250199034.1">
    <property type="nucleotide sequence ID" value="NZ_CP097636.1"/>
</dbReference>
<gene>
    <name evidence="6" type="ORF">MW290_17775</name>
</gene>
<accession>A0ABY4SBX1</accession>
<evidence type="ECO:0000313" key="6">
    <source>
        <dbReference type="EMBL" id="URI10831.1"/>
    </source>
</evidence>
<dbReference type="SUPFAM" id="SSF51905">
    <property type="entry name" value="FAD/NAD(P)-binding domain"/>
    <property type="match status" value="1"/>
</dbReference>
<evidence type="ECO:0000256" key="4">
    <source>
        <dbReference type="ARBA" id="ARBA00022827"/>
    </source>
</evidence>
<evidence type="ECO:0000256" key="3">
    <source>
        <dbReference type="ARBA" id="ARBA00022630"/>
    </source>
</evidence>
<dbReference type="PIRSF" id="PIRSF000137">
    <property type="entry name" value="Alcohol_oxidase"/>
    <property type="match status" value="1"/>
</dbReference>
<evidence type="ECO:0000256" key="1">
    <source>
        <dbReference type="ARBA" id="ARBA00001974"/>
    </source>
</evidence>
<dbReference type="EMBL" id="CP097636">
    <property type="protein sequence ID" value="URI10831.1"/>
    <property type="molecule type" value="Genomic_DNA"/>
</dbReference>
<dbReference type="InterPro" id="IPR000172">
    <property type="entry name" value="GMC_OxRdtase_N"/>
</dbReference>
<comment type="cofactor">
    <cofactor evidence="1">
        <name>FAD</name>
        <dbReference type="ChEBI" id="CHEBI:57692"/>
    </cofactor>
</comment>
<organism evidence="6 7">
    <name type="scientific">Aquincola tertiaricarbonis</name>
    <dbReference type="NCBI Taxonomy" id="391953"/>
    <lineage>
        <taxon>Bacteria</taxon>
        <taxon>Pseudomonadati</taxon>
        <taxon>Pseudomonadota</taxon>
        <taxon>Betaproteobacteria</taxon>
        <taxon>Burkholderiales</taxon>
        <taxon>Sphaerotilaceae</taxon>
        <taxon>Aquincola</taxon>
    </lineage>
</organism>
<dbReference type="PROSITE" id="PS00624">
    <property type="entry name" value="GMC_OXRED_2"/>
    <property type="match status" value="1"/>
</dbReference>
<keyword evidence="7" id="KW-1185">Reference proteome</keyword>
<feature type="domain" description="Glucose-methanol-choline oxidoreductase N-terminal" evidence="5">
    <location>
        <begin position="290"/>
        <end position="304"/>
    </location>
</feature>
<reference evidence="6" key="1">
    <citation type="submission" date="2022-05" db="EMBL/GenBank/DDBJ databases">
        <title>An RpoN-dependent PEP-CTERM gene is involved in floc formation of an Aquincola tertiaricarbonis strain.</title>
        <authorList>
            <person name="Qiu D."/>
            <person name="Xia M."/>
        </authorList>
    </citation>
    <scope>NUCLEOTIDE SEQUENCE</scope>
    <source>
        <strain evidence="6">RN12</strain>
    </source>
</reference>
<evidence type="ECO:0000259" key="5">
    <source>
        <dbReference type="PROSITE" id="PS00624"/>
    </source>
</evidence>
<dbReference type="PANTHER" id="PTHR11552">
    <property type="entry name" value="GLUCOSE-METHANOL-CHOLINE GMC OXIDOREDUCTASE"/>
    <property type="match status" value="1"/>
</dbReference>
<name>A0ABY4SBX1_AQUTE</name>
<dbReference type="InterPro" id="IPR007867">
    <property type="entry name" value="GMC_OxRtase_C"/>
</dbReference>
<dbReference type="SUPFAM" id="SSF54373">
    <property type="entry name" value="FAD-linked reductases, C-terminal domain"/>
    <property type="match status" value="1"/>
</dbReference>
<evidence type="ECO:0000313" key="7">
    <source>
        <dbReference type="Proteomes" id="UP001056201"/>
    </source>
</evidence>
<dbReference type="Pfam" id="PF05199">
    <property type="entry name" value="GMC_oxred_C"/>
    <property type="match status" value="1"/>
</dbReference>
<dbReference type="Gene3D" id="3.50.50.60">
    <property type="entry name" value="FAD/NAD(P)-binding domain"/>
    <property type="match status" value="1"/>
</dbReference>
<keyword evidence="3" id="KW-0285">Flavoprotein</keyword>
<evidence type="ECO:0000256" key="2">
    <source>
        <dbReference type="ARBA" id="ARBA00010790"/>
    </source>
</evidence>
<dbReference type="Gene3D" id="3.30.560.10">
    <property type="entry name" value="Glucose Oxidase, domain 3"/>
    <property type="match status" value="1"/>
</dbReference>
<dbReference type="InterPro" id="IPR036188">
    <property type="entry name" value="FAD/NAD-bd_sf"/>
</dbReference>
<protein>
    <submittedName>
        <fullName evidence="6">GMC family oxidoreductase N-terminal domain-containing protein</fullName>
    </submittedName>
</protein>
<sequence>MPEAIYDHVIVGGGTAGCLLANRLSADPRRRVLLLEAGPADNYHWIHIPVGYLYCIGNPRTDWLYQTDADAGLNGRQLRYPRGRTLGGCSSINGMIYMRGQSRDYDGWAAATGSDDWAWRQVLPYFLLHEDHHGGASELHGAQGTLPAVLRGQADGDRDDAYLQSLRARGAGGEWRVEKQRLRWDILDAFARAAEQAGIAATPDFNRGSNEGVGYFEVNQRAGWRWNTAKAFLRPAQGRPNLSIQVGAQVQRLRLQADADGAMRCTGLRYWNGRESVEVRARHEVVLSAGSIGTPQILQLSGIGPGAHLHEQGVAVLHELPGVGENLQDHLQIRAVFKVQKVSTLNVLANSLLGKARIGLEYAVNRSGPMSMAPSQLGAFARSDPSRAWPNLQYHVQPLSLDAFGEPLHGFPAFTASVCNLNPTSRGRVRIRSPRFEDAPSIAPQYLSTEEDRQVAAQSLRLTRRIVAQPALAAYQPQEWKPGTQYQTDEELARLAGDIATTIFHPVGTTKMGRDDDPMAVVDARLRVRGVRGLRVVDAGVMPTITSGNTNSPTLMIAERAAQWIAQDALREEAALT</sequence>
<proteinExistence type="inferred from homology"/>
<dbReference type="Pfam" id="PF00732">
    <property type="entry name" value="GMC_oxred_N"/>
    <property type="match status" value="1"/>
</dbReference>
<keyword evidence="4" id="KW-0274">FAD</keyword>
<dbReference type="PANTHER" id="PTHR11552:SF147">
    <property type="entry name" value="CHOLINE DEHYDROGENASE, MITOCHONDRIAL"/>
    <property type="match status" value="1"/>
</dbReference>
<dbReference type="Proteomes" id="UP001056201">
    <property type="component" value="Chromosome 2"/>
</dbReference>